<accession>A0A1E3QZ11</accession>
<organism evidence="1 2">
    <name type="scientific">Babjeviella inositovora NRRL Y-12698</name>
    <dbReference type="NCBI Taxonomy" id="984486"/>
    <lineage>
        <taxon>Eukaryota</taxon>
        <taxon>Fungi</taxon>
        <taxon>Dikarya</taxon>
        <taxon>Ascomycota</taxon>
        <taxon>Saccharomycotina</taxon>
        <taxon>Pichiomycetes</taxon>
        <taxon>Serinales incertae sedis</taxon>
        <taxon>Babjeviella</taxon>
    </lineage>
</organism>
<name>A0A1E3QZ11_9ASCO</name>
<evidence type="ECO:0000313" key="1">
    <source>
        <dbReference type="EMBL" id="ODQ82794.1"/>
    </source>
</evidence>
<keyword evidence="2" id="KW-1185">Reference proteome</keyword>
<dbReference type="EMBL" id="KV454426">
    <property type="protein sequence ID" value="ODQ82794.1"/>
    <property type="molecule type" value="Genomic_DNA"/>
</dbReference>
<dbReference type="Proteomes" id="UP000094336">
    <property type="component" value="Unassembled WGS sequence"/>
</dbReference>
<dbReference type="GeneID" id="30150127"/>
<proteinExistence type="predicted"/>
<evidence type="ECO:0000313" key="2">
    <source>
        <dbReference type="Proteomes" id="UP000094336"/>
    </source>
</evidence>
<protein>
    <submittedName>
        <fullName evidence="1">Uncharacterized protein</fullName>
    </submittedName>
</protein>
<dbReference type="AlphaFoldDB" id="A0A1E3QZ11"/>
<dbReference type="RefSeq" id="XP_018988122.1">
    <property type="nucleotide sequence ID" value="XM_019132274.1"/>
</dbReference>
<sequence length="358" mass="40130">MGRFSDLSSVEIDLKSLIDNTLTGELVIVAKNAISLKEISVTLVNQFTKQYQTLHNPYVKKYDISRNFSLGDNYRSFVKDAITGAKLEKGSTNTYPFEFYLDENLLKSIIAAPSLKIDLSSYLSVKIVRSHSSFGSSTAYSEKKHLGDFIKANYHTPLVRQYLPIKIHLDDAKEIRGKEYEVSSIKLSLIEHTAYNHHDATASQFGSPLSSTNVSDDELNSSASALDLQKHFDTTRKQLLNKLVANTSTSEYDRSCDQHKVISSFEFVSDDLATDVGFSATSKNQMKRIVGQKLLLQNVLPNVNIPSVVTITHRVKGHAVRINRESGEKVDAEQFELPVNVNYVDESAEDVFFEAFLE</sequence>
<gene>
    <name evidence="1" type="ORF">BABINDRAFT_5706</name>
</gene>
<reference evidence="2" key="1">
    <citation type="submission" date="2016-05" db="EMBL/GenBank/DDBJ databases">
        <title>Comparative genomics of biotechnologically important yeasts.</title>
        <authorList>
            <consortium name="DOE Joint Genome Institute"/>
            <person name="Riley R."/>
            <person name="Haridas S."/>
            <person name="Wolfe K.H."/>
            <person name="Lopes M.R."/>
            <person name="Hittinger C.T."/>
            <person name="Goker M."/>
            <person name="Salamov A."/>
            <person name="Wisecaver J."/>
            <person name="Long T.M."/>
            <person name="Aerts A.L."/>
            <person name="Barry K."/>
            <person name="Choi C."/>
            <person name="Clum A."/>
            <person name="Coughlan A.Y."/>
            <person name="Deshpande S."/>
            <person name="Douglass A.P."/>
            <person name="Hanson S.J."/>
            <person name="Klenk H.-P."/>
            <person name="Labutti K."/>
            <person name="Lapidus A."/>
            <person name="Lindquist E."/>
            <person name="Lipzen A."/>
            <person name="Meier-Kolthoff J.P."/>
            <person name="Ohm R.A."/>
            <person name="Otillar R.P."/>
            <person name="Pangilinan J."/>
            <person name="Peng Y."/>
            <person name="Rokas A."/>
            <person name="Rosa C.A."/>
            <person name="Scheuner C."/>
            <person name="Sibirny A.A."/>
            <person name="Slot J.C."/>
            <person name="Stielow J.B."/>
            <person name="Sun H."/>
            <person name="Kurtzman C.P."/>
            <person name="Blackwell M."/>
            <person name="Grigoriev I.V."/>
            <person name="Jeffries T.W."/>
        </authorList>
    </citation>
    <scope>NUCLEOTIDE SEQUENCE [LARGE SCALE GENOMIC DNA]</scope>
    <source>
        <strain evidence="2">NRRL Y-12698</strain>
    </source>
</reference>